<proteinExistence type="predicted"/>
<reference evidence="2 3" key="1">
    <citation type="journal article" date="2018" name="Nat. Ecol. Evol.">
        <title>Pezizomycetes genomes reveal the molecular basis of ectomycorrhizal truffle lifestyle.</title>
        <authorList>
            <person name="Murat C."/>
            <person name="Payen T."/>
            <person name="Noel B."/>
            <person name="Kuo A."/>
            <person name="Morin E."/>
            <person name="Chen J."/>
            <person name="Kohler A."/>
            <person name="Krizsan K."/>
            <person name="Balestrini R."/>
            <person name="Da Silva C."/>
            <person name="Montanini B."/>
            <person name="Hainaut M."/>
            <person name="Levati E."/>
            <person name="Barry K.W."/>
            <person name="Belfiori B."/>
            <person name="Cichocki N."/>
            <person name="Clum A."/>
            <person name="Dockter R.B."/>
            <person name="Fauchery L."/>
            <person name="Guy J."/>
            <person name="Iotti M."/>
            <person name="Le Tacon F."/>
            <person name="Lindquist E.A."/>
            <person name="Lipzen A."/>
            <person name="Malagnac F."/>
            <person name="Mello A."/>
            <person name="Molinier V."/>
            <person name="Miyauchi S."/>
            <person name="Poulain J."/>
            <person name="Riccioni C."/>
            <person name="Rubini A."/>
            <person name="Sitrit Y."/>
            <person name="Splivallo R."/>
            <person name="Traeger S."/>
            <person name="Wang M."/>
            <person name="Zifcakova L."/>
            <person name="Wipf D."/>
            <person name="Zambonelli A."/>
            <person name="Paolocci F."/>
            <person name="Nowrousian M."/>
            <person name="Ottonello S."/>
            <person name="Baldrian P."/>
            <person name="Spatafora J.W."/>
            <person name="Henrissat B."/>
            <person name="Nagy L.G."/>
            <person name="Aury J.M."/>
            <person name="Wincker P."/>
            <person name="Grigoriev I.V."/>
            <person name="Bonfante P."/>
            <person name="Martin F.M."/>
        </authorList>
    </citation>
    <scope>NUCLEOTIDE SEQUENCE [LARGE SCALE GENOMIC DNA]</scope>
    <source>
        <strain evidence="2 3">ATCC MYA-4762</strain>
    </source>
</reference>
<evidence type="ECO:0000313" key="3">
    <source>
        <dbReference type="Proteomes" id="UP000267821"/>
    </source>
</evidence>
<dbReference type="InParanoid" id="A0A3N4LDE5"/>
<evidence type="ECO:0000313" key="2">
    <source>
        <dbReference type="EMBL" id="RPB19492.1"/>
    </source>
</evidence>
<dbReference type="EMBL" id="ML121588">
    <property type="protein sequence ID" value="RPB19492.1"/>
    <property type="molecule type" value="Genomic_DNA"/>
</dbReference>
<dbReference type="Proteomes" id="UP000267821">
    <property type="component" value="Unassembled WGS sequence"/>
</dbReference>
<sequence length="155" mass="17592">MTSSASPKLLPSQLQSPSHYSNRAREKRCTRAKELLVELIKTQTTHHVDPKDIKTTKPSSTVSWRFEVEPGTEFPFVQLSSISRPNLDLLEKAVEGGGVRVVWTSESGTNTTDDDGRFPDSKRPRKRVGGYINLLRDFLRVFFCLILINRHVILL</sequence>
<evidence type="ECO:0000256" key="1">
    <source>
        <dbReference type="SAM" id="MobiDB-lite"/>
    </source>
</evidence>
<organism evidence="2 3">
    <name type="scientific">Terfezia boudieri ATCC MYA-4762</name>
    <dbReference type="NCBI Taxonomy" id="1051890"/>
    <lineage>
        <taxon>Eukaryota</taxon>
        <taxon>Fungi</taxon>
        <taxon>Dikarya</taxon>
        <taxon>Ascomycota</taxon>
        <taxon>Pezizomycotina</taxon>
        <taxon>Pezizomycetes</taxon>
        <taxon>Pezizales</taxon>
        <taxon>Pezizaceae</taxon>
        <taxon>Terfezia</taxon>
    </lineage>
</organism>
<dbReference type="AlphaFoldDB" id="A0A3N4LDE5"/>
<accession>A0A3N4LDE5</accession>
<feature type="region of interest" description="Disordered" evidence="1">
    <location>
        <begin position="1"/>
        <end position="27"/>
    </location>
</feature>
<dbReference type="OrthoDB" id="5405933at2759"/>
<feature type="compositionally biased region" description="Polar residues" evidence="1">
    <location>
        <begin position="1"/>
        <end position="21"/>
    </location>
</feature>
<name>A0A3N4LDE5_9PEZI</name>
<gene>
    <name evidence="2" type="ORF">L211DRAFT_628679</name>
</gene>
<keyword evidence="3" id="KW-1185">Reference proteome</keyword>
<protein>
    <submittedName>
        <fullName evidence="2">Uncharacterized protein</fullName>
    </submittedName>
</protein>